<evidence type="ECO:0000256" key="2">
    <source>
        <dbReference type="ARBA" id="ARBA00018898"/>
    </source>
</evidence>
<feature type="domain" description="WIBG Mago-binding" evidence="4">
    <location>
        <begin position="12"/>
        <end position="38"/>
    </location>
</feature>
<feature type="compositionally biased region" description="Low complexity" evidence="3">
    <location>
        <begin position="125"/>
        <end position="143"/>
    </location>
</feature>
<dbReference type="SMART" id="SM01273">
    <property type="entry name" value="Mago-bind"/>
    <property type="match status" value="1"/>
</dbReference>
<dbReference type="InterPro" id="IPR036348">
    <property type="entry name" value="WIBG_N_sf"/>
</dbReference>
<evidence type="ECO:0000256" key="1">
    <source>
        <dbReference type="ARBA" id="ARBA00009394"/>
    </source>
</evidence>
<dbReference type="GO" id="GO:0005737">
    <property type="term" value="C:cytoplasm"/>
    <property type="evidence" value="ECO:0007669"/>
    <property type="project" value="TreeGrafter"/>
</dbReference>
<dbReference type="GO" id="GO:0003723">
    <property type="term" value="F:RNA binding"/>
    <property type="evidence" value="ECO:0007669"/>
    <property type="project" value="TreeGrafter"/>
</dbReference>
<sequence>MAARAEVVKEDVGSFIPASQRPDGSWRKPRRVKEGYVPQEEVPLYESKGKQFAKNKPIYPVGMSAEVAQSLKAERAVRSANNPIPGLTIDPAAEAKKKKNKKKANNSDVATIVGVLSKTQINFPTASSGSSKTTAKAPQAQAAEGATDQDKKLRNMKKRLREIVALELKANAGEVKLDKEQMEKLNRKSTLMEQIAELEAELNS</sequence>
<dbReference type="PANTHER" id="PTHR22959:SF0">
    <property type="entry name" value="PARTNER OF Y14 AND MAGO"/>
    <property type="match status" value="1"/>
</dbReference>
<dbReference type="PANTHER" id="PTHR22959">
    <property type="entry name" value="PYM PROTEIN"/>
    <property type="match status" value="1"/>
</dbReference>
<dbReference type="Pfam" id="PF09282">
    <property type="entry name" value="Mago-bind"/>
    <property type="match status" value="1"/>
</dbReference>
<accession>A0A8S1C2T2</accession>
<organism evidence="5 6">
    <name type="scientific">Cloeon dipterum</name>
    <dbReference type="NCBI Taxonomy" id="197152"/>
    <lineage>
        <taxon>Eukaryota</taxon>
        <taxon>Metazoa</taxon>
        <taxon>Ecdysozoa</taxon>
        <taxon>Arthropoda</taxon>
        <taxon>Hexapoda</taxon>
        <taxon>Insecta</taxon>
        <taxon>Pterygota</taxon>
        <taxon>Palaeoptera</taxon>
        <taxon>Ephemeroptera</taxon>
        <taxon>Pisciforma</taxon>
        <taxon>Baetidae</taxon>
        <taxon>Cloeon</taxon>
    </lineage>
</organism>
<proteinExistence type="inferred from homology"/>
<dbReference type="OrthoDB" id="21625at2759"/>
<protein>
    <recommendedName>
        <fullName evidence="2">Partner of Y14 and mago</fullName>
    </recommendedName>
</protein>
<reference evidence="5 6" key="1">
    <citation type="submission" date="2020-04" db="EMBL/GenBank/DDBJ databases">
        <authorList>
            <person name="Alioto T."/>
            <person name="Alioto T."/>
            <person name="Gomez Garrido J."/>
        </authorList>
    </citation>
    <scope>NUCLEOTIDE SEQUENCE [LARGE SCALE GENOMIC DNA]</scope>
</reference>
<dbReference type="AlphaFoldDB" id="A0A8S1C2T2"/>
<dbReference type="InterPro" id="IPR015362">
    <property type="entry name" value="WIBG_mago-bd"/>
</dbReference>
<evidence type="ECO:0000313" key="5">
    <source>
        <dbReference type="EMBL" id="CAB3365178.1"/>
    </source>
</evidence>
<keyword evidence="6" id="KW-1185">Reference proteome</keyword>
<dbReference type="Proteomes" id="UP000494165">
    <property type="component" value="Unassembled WGS sequence"/>
</dbReference>
<evidence type="ECO:0000256" key="3">
    <source>
        <dbReference type="SAM" id="MobiDB-lite"/>
    </source>
</evidence>
<comment type="similarity">
    <text evidence="1">Belongs to the pym family.</text>
</comment>
<evidence type="ECO:0000313" key="6">
    <source>
        <dbReference type="Proteomes" id="UP000494165"/>
    </source>
</evidence>
<dbReference type="SUPFAM" id="SSF101931">
    <property type="entry name" value="Pym (Within the bgcn gene intron protein, WIBG), N-terminal domain"/>
    <property type="match status" value="1"/>
</dbReference>
<name>A0A8S1C2T2_9INSE</name>
<feature type="region of interest" description="Disordered" evidence="3">
    <location>
        <begin position="79"/>
        <end position="107"/>
    </location>
</feature>
<dbReference type="GO" id="GO:1903259">
    <property type="term" value="P:exon-exon junction complex disassembly"/>
    <property type="evidence" value="ECO:0007669"/>
    <property type="project" value="InterPro"/>
</dbReference>
<gene>
    <name evidence="5" type="ORF">CLODIP_2_CD06743</name>
</gene>
<comment type="caution">
    <text evidence="5">The sequence shown here is derived from an EMBL/GenBank/DDBJ whole genome shotgun (WGS) entry which is preliminary data.</text>
</comment>
<evidence type="ECO:0000259" key="4">
    <source>
        <dbReference type="SMART" id="SM01273"/>
    </source>
</evidence>
<dbReference type="GO" id="GO:0035145">
    <property type="term" value="C:exon-exon junction complex"/>
    <property type="evidence" value="ECO:0007669"/>
    <property type="project" value="TreeGrafter"/>
</dbReference>
<dbReference type="InterPro" id="IPR039333">
    <property type="entry name" value="PYM1"/>
</dbReference>
<feature type="region of interest" description="Disordered" evidence="3">
    <location>
        <begin position="122"/>
        <end position="152"/>
    </location>
</feature>
<dbReference type="EMBL" id="CADEPI010000019">
    <property type="protein sequence ID" value="CAB3365178.1"/>
    <property type="molecule type" value="Genomic_DNA"/>
</dbReference>